<dbReference type="EMBL" id="CAXKWB010048482">
    <property type="protein sequence ID" value="CAL4166665.1"/>
    <property type="molecule type" value="Genomic_DNA"/>
</dbReference>
<evidence type="ECO:0000256" key="1">
    <source>
        <dbReference type="SAM" id="MobiDB-lite"/>
    </source>
</evidence>
<feature type="region of interest" description="Disordered" evidence="1">
    <location>
        <begin position="211"/>
        <end position="231"/>
    </location>
</feature>
<evidence type="ECO:0000313" key="2">
    <source>
        <dbReference type="EMBL" id="CAL4166665.1"/>
    </source>
</evidence>
<evidence type="ECO:0000313" key="3">
    <source>
        <dbReference type="Proteomes" id="UP001497623"/>
    </source>
</evidence>
<keyword evidence="3" id="KW-1185">Reference proteome</keyword>
<dbReference type="AlphaFoldDB" id="A0AAV2S5N0"/>
<feature type="compositionally biased region" description="Polar residues" evidence="1">
    <location>
        <begin position="721"/>
        <end position="731"/>
    </location>
</feature>
<accession>A0AAV2S5N0</accession>
<name>A0AAV2S5N0_MEGNR</name>
<feature type="compositionally biased region" description="Polar residues" evidence="1">
    <location>
        <begin position="514"/>
        <end position="530"/>
    </location>
</feature>
<gene>
    <name evidence="2" type="ORF">MNOR_LOCUS33485</name>
</gene>
<feature type="compositionally biased region" description="Polar residues" evidence="1">
    <location>
        <begin position="128"/>
        <end position="139"/>
    </location>
</feature>
<feature type="region of interest" description="Disordered" evidence="1">
    <location>
        <begin position="706"/>
        <end position="731"/>
    </location>
</feature>
<feature type="compositionally biased region" description="Polar residues" evidence="1">
    <location>
        <begin position="211"/>
        <end position="220"/>
    </location>
</feature>
<feature type="region of interest" description="Disordered" evidence="1">
    <location>
        <begin position="121"/>
        <end position="151"/>
    </location>
</feature>
<feature type="region of interest" description="Disordered" evidence="1">
    <location>
        <begin position="34"/>
        <end position="99"/>
    </location>
</feature>
<sequence>MENSVEEPQFQLETNIETNADIDGYKQKHKLEVKSKIPSRGSQISSVQSKIPAPVSRIPSSERIKNPSCINKQSPVQGNFTKASSNIPLSSGIKSKGTHIPSRMAKPMSFNANSVANQKKFSQPIYKNPQSGSKSNVSTNKRKTSEASISSVSKNINQAHLKTKRSASASVIETSFRKKSFDSDDLQISKIRPPDNKYEQNYLPSEAKALQNKSRSQSKMGSKIPQFGNKSNSFASVKKTTKVEKINEMYKDDEKISYLDIEHVENDSSLTLPKSLEASVIKEDDDRKEVVEQKDEFELNEVESGLDTEAISEDYSVEPTHKNKQIIMEESSDTSKLINDFFRNDNDSQEINEFKEYGIENFSKLPEEEISVNVCNENTRARPGNDSYEDNIDIKHKHKLVEDVENTNDCSKIKINTPYINTDADEIHQQPNELNIDNNQRFNIILNGNSAMRKEQVPFSTEKCNRAYHKILSMMPQSPGSNTCSSEDVQLASEFGNTHSSPYKIDSVLGSSPHSNKSFQYPNLDGSNTLPKLKRQRSLSSDASSSISGSIVGSTSMTLPGVDGNMNLLRNRYRSNSSDMSRSTSSSIFGSGCSLNQDGEVFSSTEELEDWEIRKALQILGIKVEDGTLTIKNEKALKVLGIESIVRLLNKDEDENSQGYLHLADNVDSGSAIDLTEKASKPKSLRHWLFKKPKFAKKKKKIDVPTILPEDEEEEAHVDSEGSNVDSTSLQGDAVSLHDDTISIQSDASSLQEESSTLQDDDGSSIHSYSNIIEGGAIKSLMSGANCFHSAILSSSLYNTQENEFVDSRYASIKYATVGTGSPISGYMNGHRKQR</sequence>
<reference evidence="2 3" key="1">
    <citation type="submission" date="2024-05" db="EMBL/GenBank/DDBJ databases">
        <authorList>
            <person name="Wallberg A."/>
        </authorList>
    </citation>
    <scope>NUCLEOTIDE SEQUENCE [LARGE SCALE GENOMIC DNA]</scope>
</reference>
<feature type="compositionally biased region" description="Polar residues" evidence="1">
    <location>
        <begin position="40"/>
        <end position="49"/>
    </location>
</feature>
<proteinExistence type="predicted"/>
<feature type="region of interest" description="Disordered" evidence="1">
    <location>
        <begin position="514"/>
        <end position="546"/>
    </location>
</feature>
<dbReference type="Proteomes" id="UP001497623">
    <property type="component" value="Unassembled WGS sequence"/>
</dbReference>
<organism evidence="2 3">
    <name type="scientific">Meganyctiphanes norvegica</name>
    <name type="common">Northern krill</name>
    <name type="synonym">Thysanopoda norvegica</name>
    <dbReference type="NCBI Taxonomy" id="48144"/>
    <lineage>
        <taxon>Eukaryota</taxon>
        <taxon>Metazoa</taxon>
        <taxon>Ecdysozoa</taxon>
        <taxon>Arthropoda</taxon>
        <taxon>Crustacea</taxon>
        <taxon>Multicrustacea</taxon>
        <taxon>Malacostraca</taxon>
        <taxon>Eumalacostraca</taxon>
        <taxon>Eucarida</taxon>
        <taxon>Euphausiacea</taxon>
        <taxon>Euphausiidae</taxon>
        <taxon>Meganyctiphanes</taxon>
    </lineage>
</organism>
<protein>
    <submittedName>
        <fullName evidence="2">Uncharacterized protein</fullName>
    </submittedName>
</protein>
<comment type="caution">
    <text evidence="2">The sequence shown here is derived from an EMBL/GenBank/DDBJ whole genome shotgun (WGS) entry which is preliminary data.</text>
</comment>
<feature type="compositionally biased region" description="Polar residues" evidence="1">
    <location>
        <begin position="68"/>
        <end position="93"/>
    </location>
</feature>